<comment type="caution">
    <text evidence="1">The sequence shown here is derived from an EMBL/GenBank/DDBJ whole genome shotgun (WGS) entry which is preliminary data.</text>
</comment>
<dbReference type="STRING" id="1817772.A2527_08830"/>
<name>A0A1F6GAX9_9PROT</name>
<proteinExistence type="predicted"/>
<dbReference type="AlphaFoldDB" id="A0A1F6GAX9"/>
<sequence>MILSRRDCFKTGILGSLTLVLGPFSTSAFELNWLDPKGAAIFRALIPQFLEGTEVYAVQDVLEGVDRAIGGLEPATQAELRELTNLLSFPLTRFFLSGLWSPWEEAQAEQLKAFLDRWRNSRFALFRAGYQGMAELVMASYYGNPNGWSAIGYPGPPVLSK</sequence>
<protein>
    <recommendedName>
        <fullName evidence="3">Tat pathway signal protein</fullName>
    </recommendedName>
</protein>
<evidence type="ECO:0000313" key="1">
    <source>
        <dbReference type="EMBL" id="OGG95264.1"/>
    </source>
</evidence>
<organism evidence="1 2">
    <name type="scientific">Candidatus Lambdaproteobacteria bacterium RIFOXYD2_FULL_50_16</name>
    <dbReference type="NCBI Taxonomy" id="1817772"/>
    <lineage>
        <taxon>Bacteria</taxon>
        <taxon>Pseudomonadati</taxon>
        <taxon>Pseudomonadota</taxon>
        <taxon>Candidatus Lambdaproteobacteria</taxon>
    </lineage>
</organism>
<dbReference type="EMBL" id="MFNE01000026">
    <property type="protein sequence ID" value="OGG95264.1"/>
    <property type="molecule type" value="Genomic_DNA"/>
</dbReference>
<accession>A0A1F6GAX9</accession>
<dbReference type="Proteomes" id="UP000178449">
    <property type="component" value="Unassembled WGS sequence"/>
</dbReference>
<evidence type="ECO:0008006" key="3">
    <source>
        <dbReference type="Google" id="ProtNLM"/>
    </source>
</evidence>
<gene>
    <name evidence="1" type="ORF">A2527_08830</name>
</gene>
<reference evidence="1 2" key="1">
    <citation type="journal article" date="2016" name="Nat. Commun.">
        <title>Thousands of microbial genomes shed light on interconnected biogeochemical processes in an aquifer system.</title>
        <authorList>
            <person name="Anantharaman K."/>
            <person name="Brown C.T."/>
            <person name="Hug L.A."/>
            <person name="Sharon I."/>
            <person name="Castelle C.J."/>
            <person name="Probst A.J."/>
            <person name="Thomas B.C."/>
            <person name="Singh A."/>
            <person name="Wilkins M.J."/>
            <person name="Karaoz U."/>
            <person name="Brodie E.L."/>
            <person name="Williams K.H."/>
            <person name="Hubbard S.S."/>
            <person name="Banfield J.F."/>
        </authorList>
    </citation>
    <scope>NUCLEOTIDE SEQUENCE [LARGE SCALE GENOMIC DNA]</scope>
</reference>
<evidence type="ECO:0000313" key="2">
    <source>
        <dbReference type="Proteomes" id="UP000178449"/>
    </source>
</evidence>